<feature type="transmembrane region" description="Helical" evidence="1">
    <location>
        <begin position="376"/>
        <end position="409"/>
    </location>
</feature>
<reference evidence="2 3" key="1">
    <citation type="submission" date="2020-08" db="EMBL/GenBank/DDBJ databases">
        <title>Sequencing the genomes of 1000 actinobacteria strains.</title>
        <authorList>
            <person name="Klenk H.-P."/>
        </authorList>
    </citation>
    <scope>NUCLEOTIDE SEQUENCE [LARGE SCALE GENOMIC DNA]</scope>
    <source>
        <strain evidence="2 3">DSM 23889</strain>
    </source>
</reference>
<feature type="transmembrane region" description="Helical" evidence="1">
    <location>
        <begin position="142"/>
        <end position="161"/>
    </location>
</feature>
<dbReference type="OrthoDB" id="5125614at2"/>
<feature type="transmembrane region" description="Helical" evidence="1">
    <location>
        <begin position="344"/>
        <end position="364"/>
    </location>
</feature>
<comment type="caution">
    <text evidence="2">The sequence shown here is derived from an EMBL/GenBank/DDBJ whole genome shotgun (WGS) entry which is preliminary data.</text>
</comment>
<feature type="transmembrane region" description="Helical" evidence="1">
    <location>
        <begin position="260"/>
        <end position="279"/>
    </location>
</feature>
<feature type="transmembrane region" description="Helical" evidence="1">
    <location>
        <begin position="318"/>
        <end position="338"/>
    </location>
</feature>
<keyword evidence="1" id="KW-0472">Membrane</keyword>
<keyword evidence="3" id="KW-1185">Reference proteome</keyword>
<accession>A0A840XPJ0</accession>
<gene>
    <name evidence="2" type="ORF">BJ959_001984</name>
</gene>
<proteinExistence type="predicted"/>
<feature type="transmembrane region" description="Helical" evidence="1">
    <location>
        <begin position="105"/>
        <end position="130"/>
    </location>
</feature>
<evidence type="ECO:0000313" key="3">
    <source>
        <dbReference type="Proteomes" id="UP000552883"/>
    </source>
</evidence>
<protein>
    <submittedName>
        <fullName evidence="2">Uncharacterized protein</fullName>
    </submittedName>
</protein>
<name>A0A840XPJ0_9MICO</name>
<evidence type="ECO:0000313" key="2">
    <source>
        <dbReference type="EMBL" id="MBB5618488.1"/>
    </source>
</evidence>
<dbReference type="AlphaFoldDB" id="A0A840XPJ0"/>
<feature type="transmembrane region" description="Helical" evidence="1">
    <location>
        <begin position="285"/>
        <end position="306"/>
    </location>
</feature>
<feature type="transmembrane region" description="Helical" evidence="1">
    <location>
        <begin position="20"/>
        <end position="42"/>
    </location>
</feature>
<evidence type="ECO:0000256" key="1">
    <source>
        <dbReference type="SAM" id="Phobius"/>
    </source>
</evidence>
<organism evidence="2 3">
    <name type="scientific">Microcella frigidaquae</name>
    <dbReference type="NCBI Taxonomy" id="424758"/>
    <lineage>
        <taxon>Bacteria</taxon>
        <taxon>Bacillati</taxon>
        <taxon>Actinomycetota</taxon>
        <taxon>Actinomycetes</taxon>
        <taxon>Micrococcales</taxon>
        <taxon>Microbacteriaceae</taxon>
        <taxon>Microcella</taxon>
    </lineage>
</organism>
<dbReference type="RefSeq" id="WP_153981480.1">
    <property type="nucleotide sequence ID" value="NZ_BAAANZ010000002.1"/>
</dbReference>
<sequence length="416" mass="42428">MADTTPDPTARRPLLPTPVVVLWFLALLSWASGRVIGALNLLPLPNPYGPLGEPGRDTVDEALLAELQRIAALQSLPTTIAVILAAVGLGMLYNRRGSDRLSRPAAAAAVVMAIASALAAVGVLTLLTIGPARPIGIIDLQVGVVVAVATAAASASAVVLIRPYVDPMVAHVWAGIAGAGIALPFMVAGISPALVMAGAVGIGILDRARGARTERELAERARREVEQGERGIGVRGLPGLPPVARTPRPLLPWSPGERRASLWLGLGAVLIVALAWAAGTTAAEVGLLVAGQGFALASLGAVPLLVQSAVLLRVASGMREALAVASGFLVAASVAMLTAPVDPVVPIALLVQAVALAVVTALIARRARDARTGTAVMLAVTTAVVWLLVVLPSGALVLAFAAVVTTLIAVRRKVHR</sequence>
<dbReference type="EMBL" id="JACHBS010000001">
    <property type="protein sequence ID" value="MBB5618488.1"/>
    <property type="molecule type" value="Genomic_DNA"/>
</dbReference>
<dbReference type="Proteomes" id="UP000552883">
    <property type="component" value="Unassembled WGS sequence"/>
</dbReference>
<keyword evidence="1" id="KW-0812">Transmembrane</keyword>
<keyword evidence="1" id="KW-1133">Transmembrane helix</keyword>
<feature type="transmembrane region" description="Helical" evidence="1">
    <location>
        <begin position="181"/>
        <end position="205"/>
    </location>
</feature>
<feature type="transmembrane region" description="Helical" evidence="1">
    <location>
        <begin position="70"/>
        <end position="93"/>
    </location>
</feature>